<organism evidence="1 2">
    <name type="scientific">Chaetoceros tenuissimus</name>
    <dbReference type="NCBI Taxonomy" id="426638"/>
    <lineage>
        <taxon>Eukaryota</taxon>
        <taxon>Sar</taxon>
        <taxon>Stramenopiles</taxon>
        <taxon>Ochrophyta</taxon>
        <taxon>Bacillariophyta</taxon>
        <taxon>Coscinodiscophyceae</taxon>
        <taxon>Chaetocerotophycidae</taxon>
        <taxon>Chaetocerotales</taxon>
        <taxon>Chaetocerotaceae</taxon>
        <taxon>Chaetoceros</taxon>
    </lineage>
</organism>
<dbReference type="InterPro" id="IPR035959">
    <property type="entry name" value="RutC-like_sf"/>
</dbReference>
<dbReference type="Pfam" id="PF01042">
    <property type="entry name" value="Ribonuc_L-PSP"/>
    <property type="match status" value="1"/>
</dbReference>
<gene>
    <name evidence="1" type="ORF">CTEN210_08286</name>
</gene>
<evidence type="ECO:0000313" key="1">
    <source>
        <dbReference type="EMBL" id="GFH51810.1"/>
    </source>
</evidence>
<protein>
    <submittedName>
        <fullName evidence="1">Uncharacterized protein</fullName>
    </submittedName>
</protein>
<dbReference type="Gene3D" id="3.30.1330.40">
    <property type="entry name" value="RutC-like"/>
    <property type="match status" value="1"/>
</dbReference>
<proteinExistence type="predicted"/>
<evidence type="ECO:0000313" key="2">
    <source>
        <dbReference type="Proteomes" id="UP001054902"/>
    </source>
</evidence>
<dbReference type="Proteomes" id="UP001054902">
    <property type="component" value="Unassembled WGS sequence"/>
</dbReference>
<keyword evidence="2" id="KW-1185">Reference proteome</keyword>
<dbReference type="PANTHER" id="PTHR47328:SF1">
    <property type="entry name" value="RUTC FAMILY PROTEIN YOAB"/>
    <property type="match status" value="1"/>
</dbReference>
<dbReference type="EMBL" id="BLLK01000045">
    <property type="protein sequence ID" value="GFH51810.1"/>
    <property type="molecule type" value="Genomic_DNA"/>
</dbReference>
<reference evidence="1 2" key="1">
    <citation type="journal article" date="2021" name="Sci. Rep.">
        <title>The genome of the diatom Chaetoceros tenuissimus carries an ancient integrated fragment of an extant virus.</title>
        <authorList>
            <person name="Hongo Y."/>
            <person name="Kimura K."/>
            <person name="Takaki Y."/>
            <person name="Yoshida Y."/>
            <person name="Baba S."/>
            <person name="Kobayashi G."/>
            <person name="Nagasaki K."/>
            <person name="Hano T."/>
            <person name="Tomaru Y."/>
        </authorList>
    </citation>
    <scope>NUCLEOTIDE SEQUENCE [LARGE SCALE GENOMIC DNA]</scope>
    <source>
        <strain evidence="1 2">NIES-3715</strain>
    </source>
</reference>
<dbReference type="AlphaFoldDB" id="A0AAD3CVQ9"/>
<dbReference type="InterPro" id="IPR006175">
    <property type="entry name" value="YjgF/YER057c/UK114"/>
</dbReference>
<dbReference type="SUPFAM" id="SSF55298">
    <property type="entry name" value="YjgF-like"/>
    <property type="match status" value="1"/>
</dbReference>
<dbReference type="PANTHER" id="PTHR47328">
    <property type="match status" value="1"/>
</dbReference>
<accession>A0AAD3CVQ9</accession>
<name>A0AAD3CVQ9_9STRA</name>
<dbReference type="CDD" id="cd06150">
    <property type="entry name" value="YjgF_YER057c_UK114_like_2"/>
    <property type="match status" value="1"/>
</dbReference>
<dbReference type="InterPro" id="IPR035709">
    <property type="entry name" value="YoaB-like"/>
</dbReference>
<comment type="caution">
    <text evidence="1">The sequence shown here is derived from an EMBL/GenBank/DDBJ whole genome shotgun (WGS) entry which is preliminary data.</text>
</comment>
<sequence>MFARIASRKISSKFAQATSRQLSSIQRLGTENPNMSQTVIHNGIVYISGQVDPTAGDIKGQTKDVLGKVDALLTEAGTDKSKLLTASIWVKDIEKDFAGMNDVWSAWVDAENKPVRATVEANMARPEILVEIQVSAALE</sequence>